<reference evidence="3" key="2">
    <citation type="submission" date="2021-04" db="EMBL/GenBank/DDBJ databases">
        <authorList>
            <person name="Liu J."/>
        </authorList>
    </citation>
    <scope>NUCLEOTIDE SEQUENCE</scope>
    <source>
        <strain evidence="3">BAD-6</strain>
    </source>
</reference>
<protein>
    <submittedName>
        <fullName evidence="3">Tripartite tricarboxylate transporter TctB family protein</fullName>
    </submittedName>
</protein>
<keyword evidence="1" id="KW-0472">Membrane</keyword>
<gene>
    <name evidence="3" type="ORF">KCX82_06885</name>
</gene>
<keyword evidence="4" id="KW-1185">Reference proteome</keyword>
<feature type="domain" description="DUF1468" evidence="2">
    <location>
        <begin position="7"/>
        <end position="147"/>
    </location>
</feature>
<dbReference type="InterPro" id="IPR009936">
    <property type="entry name" value="DUF1468"/>
</dbReference>
<accession>A0A8J7W2B0</accession>
<dbReference type="Pfam" id="PF07331">
    <property type="entry name" value="TctB"/>
    <property type="match status" value="1"/>
</dbReference>
<keyword evidence="1" id="KW-0812">Transmembrane</keyword>
<evidence type="ECO:0000259" key="2">
    <source>
        <dbReference type="Pfam" id="PF07331"/>
    </source>
</evidence>
<evidence type="ECO:0000313" key="3">
    <source>
        <dbReference type="EMBL" id="MBR0597590.1"/>
    </source>
</evidence>
<name>A0A8J7W2B0_9FIRM</name>
<sequence>MRKANIIASTVLILISGFLWTRVNVIKEAGYEVIGSKVFPHAVLFLIIIASITVIGMTLKNKEESGTAFATKAQFIRTFVTFVLFVLYIAALEYVGFAISNIAFLFVLSSFFYGKTDKGLIKIAIFSVIATIALYYLFNNFFGVLLP</sequence>
<comment type="caution">
    <text evidence="3">The sequence shown here is derived from an EMBL/GenBank/DDBJ whole genome shotgun (WGS) entry which is preliminary data.</text>
</comment>
<feature type="transmembrane region" description="Helical" evidence="1">
    <location>
        <begin position="6"/>
        <end position="26"/>
    </location>
</feature>
<proteinExistence type="predicted"/>
<organism evidence="3 4">
    <name type="scientific">Sinanaerobacter chloroacetimidivorans</name>
    <dbReference type="NCBI Taxonomy" id="2818044"/>
    <lineage>
        <taxon>Bacteria</taxon>
        <taxon>Bacillati</taxon>
        <taxon>Bacillota</taxon>
        <taxon>Clostridia</taxon>
        <taxon>Peptostreptococcales</taxon>
        <taxon>Anaerovoracaceae</taxon>
        <taxon>Sinanaerobacter</taxon>
    </lineage>
</organism>
<feature type="transmembrane region" description="Helical" evidence="1">
    <location>
        <begin position="120"/>
        <end position="138"/>
    </location>
</feature>
<dbReference type="RefSeq" id="WP_227017720.1">
    <property type="nucleotide sequence ID" value="NZ_JAGSND010000003.1"/>
</dbReference>
<dbReference type="EMBL" id="JAGSND010000003">
    <property type="protein sequence ID" value="MBR0597590.1"/>
    <property type="molecule type" value="Genomic_DNA"/>
</dbReference>
<evidence type="ECO:0000313" key="4">
    <source>
        <dbReference type="Proteomes" id="UP000675664"/>
    </source>
</evidence>
<reference evidence="3" key="1">
    <citation type="submission" date="2021-04" db="EMBL/GenBank/DDBJ databases">
        <title>Sinoanaerobacter chloroacetimidivorans sp. nov., an obligate anaerobic bacterium isolated from anaerobic sludge.</title>
        <authorList>
            <person name="Bao Y."/>
        </authorList>
    </citation>
    <scope>NUCLEOTIDE SEQUENCE</scope>
    <source>
        <strain evidence="3">BAD-6</strain>
    </source>
</reference>
<dbReference type="AlphaFoldDB" id="A0A8J7W2B0"/>
<feature type="transmembrane region" description="Helical" evidence="1">
    <location>
        <begin position="38"/>
        <end position="59"/>
    </location>
</feature>
<keyword evidence="1" id="KW-1133">Transmembrane helix</keyword>
<feature type="transmembrane region" description="Helical" evidence="1">
    <location>
        <begin position="79"/>
        <end position="108"/>
    </location>
</feature>
<dbReference type="Proteomes" id="UP000675664">
    <property type="component" value="Unassembled WGS sequence"/>
</dbReference>
<evidence type="ECO:0000256" key="1">
    <source>
        <dbReference type="SAM" id="Phobius"/>
    </source>
</evidence>